<protein>
    <submittedName>
        <fullName evidence="3">NifU family protein</fullName>
    </submittedName>
</protein>
<dbReference type="RefSeq" id="WP_114706278.1">
    <property type="nucleotide sequence ID" value="NZ_QDKL01000002.1"/>
</dbReference>
<dbReference type="Pfam" id="PF08712">
    <property type="entry name" value="Nfu_N"/>
    <property type="match status" value="1"/>
</dbReference>
<gene>
    <name evidence="3" type="ORF">DAY19_05890</name>
</gene>
<dbReference type="InterPro" id="IPR036498">
    <property type="entry name" value="Nfu/NifU_N_sf"/>
</dbReference>
<dbReference type="PANTHER" id="PTHR11178">
    <property type="entry name" value="IRON-SULFUR CLUSTER SCAFFOLD PROTEIN NFU-RELATED"/>
    <property type="match status" value="1"/>
</dbReference>
<dbReference type="Proteomes" id="UP000443582">
    <property type="component" value="Unassembled WGS sequence"/>
</dbReference>
<dbReference type="Gene3D" id="3.30.1370.70">
    <property type="entry name" value="Scaffold protein Nfu/NifU, N-terminal domain"/>
    <property type="match status" value="1"/>
</dbReference>
<evidence type="ECO:0000256" key="1">
    <source>
        <dbReference type="ARBA" id="ARBA00006420"/>
    </source>
</evidence>
<dbReference type="InterPro" id="IPR014824">
    <property type="entry name" value="Nfu/NifU_N"/>
</dbReference>
<dbReference type="SUPFAM" id="SSF117916">
    <property type="entry name" value="Fe-S cluster assembly (FSCA) domain-like"/>
    <property type="match status" value="1"/>
</dbReference>
<reference evidence="4" key="1">
    <citation type="journal article" date="2019" name="Int. J. Syst. Evol. Microbiol.">
        <title>Halobacteriovorax valvorus sp. nov., a novel prokaryotic predator isolated from coastal seawater of China.</title>
        <authorList>
            <person name="Chen M.-X."/>
        </authorList>
    </citation>
    <scope>NUCLEOTIDE SEQUENCE [LARGE SCALE GENOMIC DNA]</scope>
    <source>
        <strain evidence="4">BL9</strain>
    </source>
</reference>
<dbReference type="InterPro" id="IPR001075">
    <property type="entry name" value="NIF_FeS_clus_asmbl_NifU_C"/>
</dbReference>
<sequence>MSEVNIDIQPTPNPNALKFILNMDVKKNGSSTFRTPMECGEVNLGINLFTIRGIDQIHFFENVITITKFNYEDWEDIEEKVVETIKHDLPNHNPEFEEFDPEKERRENLPKELKDIEEVLDRTVRQYLQADGGDIQTVSYEDNILLVRYQGACGTCPSSTTGTLEAIKSTLRAEYNPEIDVYIAPDW</sequence>
<proteinExistence type="inferred from homology"/>
<dbReference type="PANTHER" id="PTHR11178:SF1">
    <property type="entry name" value="NFU1 IRON-SULFUR CLUSTER SCAFFOLD HOMOLOG, MITOCHONDRIAL"/>
    <property type="match status" value="1"/>
</dbReference>
<dbReference type="InterPro" id="IPR034904">
    <property type="entry name" value="FSCA_dom_sf"/>
</dbReference>
<dbReference type="Gene3D" id="3.30.300.130">
    <property type="entry name" value="Fe-S cluster assembly (FSCA)"/>
    <property type="match status" value="1"/>
</dbReference>
<keyword evidence="4" id="KW-1185">Reference proteome</keyword>
<evidence type="ECO:0000313" key="4">
    <source>
        <dbReference type="Proteomes" id="UP000443582"/>
    </source>
</evidence>
<dbReference type="SMART" id="SM00932">
    <property type="entry name" value="Nfu_N"/>
    <property type="match status" value="1"/>
</dbReference>
<feature type="domain" description="Scaffold protein Nfu/NifU N-terminal" evidence="2">
    <location>
        <begin position="6"/>
        <end position="92"/>
    </location>
</feature>
<evidence type="ECO:0000259" key="2">
    <source>
        <dbReference type="SMART" id="SM00932"/>
    </source>
</evidence>
<organism evidence="3 4">
    <name type="scientific">Halobacteriovorax vibrionivorans</name>
    <dbReference type="NCBI Taxonomy" id="2152716"/>
    <lineage>
        <taxon>Bacteria</taxon>
        <taxon>Pseudomonadati</taxon>
        <taxon>Bdellovibrionota</taxon>
        <taxon>Bacteriovoracia</taxon>
        <taxon>Bacteriovoracales</taxon>
        <taxon>Halobacteriovoraceae</taxon>
        <taxon>Halobacteriovorax</taxon>
    </lineage>
</organism>
<comment type="similarity">
    <text evidence="1">Belongs to the NifU family.</text>
</comment>
<dbReference type="Pfam" id="PF01106">
    <property type="entry name" value="NifU"/>
    <property type="match status" value="1"/>
</dbReference>
<dbReference type="SUPFAM" id="SSF110836">
    <property type="entry name" value="Hypothetical protein SAV1430"/>
    <property type="match status" value="1"/>
</dbReference>
<accession>A0ABY0IH90</accession>
<evidence type="ECO:0000313" key="3">
    <source>
        <dbReference type="EMBL" id="RZF21211.1"/>
    </source>
</evidence>
<name>A0ABY0IH90_9BACT</name>
<comment type="caution">
    <text evidence="3">The sequence shown here is derived from an EMBL/GenBank/DDBJ whole genome shotgun (WGS) entry which is preliminary data.</text>
</comment>
<dbReference type="EMBL" id="QDKL01000002">
    <property type="protein sequence ID" value="RZF21211.1"/>
    <property type="molecule type" value="Genomic_DNA"/>
</dbReference>